<name>Q0AB07_ALKEH</name>
<dbReference type="InterPro" id="IPR013216">
    <property type="entry name" value="Methyltransf_11"/>
</dbReference>
<dbReference type="GO" id="GO:0032259">
    <property type="term" value="P:methylation"/>
    <property type="evidence" value="ECO:0007669"/>
    <property type="project" value="UniProtKB-KW"/>
</dbReference>
<dbReference type="PANTHER" id="PTHR43591">
    <property type="entry name" value="METHYLTRANSFERASE"/>
    <property type="match status" value="1"/>
</dbReference>
<evidence type="ECO:0000313" key="3">
    <source>
        <dbReference type="Proteomes" id="UP000001962"/>
    </source>
</evidence>
<dbReference type="CDD" id="cd02440">
    <property type="entry name" value="AdoMet_MTases"/>
    <property type="match status" value="1"/>
</dbReference>
<dbReference type="EMBL" id="CP000453">
    <property type="protein sequence ID" value="ABI55980.1"/>
    <property type="molecule type" value="Genomic_DNA"/>
</dbReference>
<dbReference type="KEGG" id="aeh:Mlg_0626"/>
<organism evidence="2 3">
    <name type="scientific">Alkalilimnicola ehrlichii (strain ATCC BAA-1101 / DSM 17681 / MLHE-1)</name>
    <dbReference type="NCBI Taxonomy" id="187272"/>
    <lineage>
        <taxon>Bacteria</taxon>
        <taxon>Pseudomonadati</taxon>
        <taxon>Pseudomonadota</taxon>
        <taxon>Gammaproteobacteria</taxon>
        <taxon>Chromatiales</taxon>
        <taxon>Ectothiorhodospiraceae</taxon>
        <taxon>Alkalilimnicola</taxon>
    </lineage>
</organism>
<dbReference type="GO" id="GO:0008757">
    <property type="term" value="F:S-adenosylmethionine-dependent methyltransferase activity"/>
    <property type="evidence" value="ECO:0007669"/>
    <property type="project" value="InterPro"/>
</dbReference>
<accession>Q0AB07</accession>
<dbReference type="eggNOG" id="COG2226">
    <property type="taxonomic scope" value="Bacteria"/>
</dbReference>
<dbReference type="AlphaFoldDB" id="Q0AB07"/>
<protein>
    <submittedName>
        <fullName evidence="2">Methyltransferase type 11</fullName>
    </submittedName>
</protein>
<dbReference type="InterPro" id="IPR029063">
    <property type="entry name" value="SAM-dependent_MTases_sf"/>
</dbReference>
<reference evidence="3" key="1">
    <citation type="submission" date="2006-08" db="EMBL/GenBank/DDBJ databases">
        <title>Complete sequence of Alkalilimnicola ehrilichei MLHE-1.</title>
        <authorList>
            <person name="Copeland A."/>
            <person name="Lucas S."/>
            <person name="Lapidus A."/>
            <person name="Barry K."/>
            <person name="Detter J.C."/>
            <person name="Glavina del Rio T."/>
            <person name="Hammon N."/>
            <person name="Israni S."/>
            <person name="Dalin E."/>
            <person name="Tice H."/>
            <person name="Pitluck S."/>
            <person name="Sims D."/>
            <person name="Brettin T."/>
            <person name="Bruce D."/>
            <person name="Han C."/>
            <person name="Tapia R."/>
            <person name="Gilna P."/>
            <person name="Schmutz J."/>
            <person name="Larimer F."/>
            <person name="Land M."/>
            <person name="Hauser L."/>
            <person name="Kyrpides N."/>
            <person name="Mikhailova N."/>
            <person name="Oremland R.S."/>
            <person name="Hoeft S.E."/>
            <person name="Switzer-Blum J."/>
            <person name="Kulp T."/>
            <person name="King G."/>
            <person name="Tabita R."/>
            <person name="Witte B."/>
            <person name="Santini J.M."/>
            <person name="Basu P."/>
            <person name="Hollibaugh J.T."/>
            <person name="Xie G."/>
            <person name="Stolz J.F."/>
            <person name="Richardson P."/>
        </authorList>
    </citation>
    <scope>NUCLEOTIDE SEQUENCE [LARGE SCALE GENOMIC DNA]</scope>
    <source>
        <strain evidence="3">ATCC BAA-1101 / DSM 17681 / MLHE-1</strain>
    </source>
</reference>
<keyword evidence="2" id="KW-0808">Transferase</keyword>
<dbReference type="HOGENOM" id="CLU_037990_14_0_6"/>
<evidence type="ECO:0000259" key="1">
    <source>
        <dbReference type="Pfam" id="PF08241"/>
    </source>
</evidence>
<keyword evidence="2" id="KW-0489">Methyltransferase</keyword>
<feature type="domain" description="Methyltransferase type 11" evidence="1">
    <location>
        <begin position="46"/>
        <end position="132"/>
    </location>
</feature>
<sequence>MSGRQSRDHPAGYEAWYHSPRGRWVAKREFDLLFRLLRPALGSRVLDVGCGTGHFTRRFAQAGLDLVGLDPDGDALRYARSLDDSVAYVRGDARTLPFPDGAFANCIAITSLCFVESPEVALAEMARVAREGVALGLLHRPSLLHWQKAGRGGYRGARWDRGVDLRRWFQALPGWRLTDLRWGLFCARGPRALRAGTERMLPDRLPLGAFMAAVGRPVSDGKAE</sequence>
<dbReference type="Gene3D" id="3.40.50.150">
    <property type="entry name" value="Vaccinia Virus protein VP39"/>
    <property type="match status" value="1"/>
</dbReference>
<dbReference type="RefSeq" id="WP_011628375.1">
    <property type="nucleotide sequence ID" value="NC_008340.1"/>
</dbReference>
<dbReference type="SUPFAM" id="SSF53335">
    <property type="entry name" value="S-adenosyl-L-methionine-dependent methyltransferases"/>
    <property type="match status" value="1"/>
</dbReference>
<dbReference type="OrthoDB" id="9777830at2"/>
<evidence type="ECO:0000313" key="2">
    <source>
        <dbReference type="EMBL" id="ABI55980.1"/>
    </source>
</evidence>
<gene>
    <name evidence="2" type="ordered locus">Mlg_0626</name>
</gene>
<proteinExistence type="predicted"/>
<dbReference type="Proteomes" id="UP000001962">
    <property type="component" value="Chromosome"/>
</dbReference>
<dbReference type="Pfam" id="PF08241">
    <property type="entry name" value="Methyltransf_11"/>
    <property type="match status" value="1"/>
</dbReference>
<keyword evidence="3" id="KW-1185">Reference proteome</keyword>